<proteinExistence type="predicted"/>
<dbReference type="InterPro" id="IPR006119">
    <property type="entry name" value="Resolv_N"/>
</dbReference>
<sequence length="336" mass="37894">MSRSICDFAELTKFFDQYNVSFCSVTQDINTSTSSGRMMLNILMTFAQYEREIIGERIRDKFAASKRKGMWMGGAVPLGYRVQDRKLVVVDEEAESVRHIYRRYLDLQSPKRIAIELNAKGLKTKTGRPWNKGNLHHILRNCVYIGKVSHKGETFDGEQPAIVDLDTWETVQHFMNATPTNTDLTRKSDYVSALKGLLTCGHCGGMMTMAATTRKNGKRYSYYKCSRDSRRAVSSCPVKQVAATTLEDVVFEQISAVFRTPAMAARLAGLNGTDAGGMADALGKPFWAAATSVEKRRLVELLVERIQLHEDRMDMELKAEGIMALKEQIDHENRND</sequence>
<dbReference type="EMBL" id="JAUSVL010000001">
    <property type="protein sequence ID" value="MDQ0289103.1"/>
    <property type="molecule type" value="Genomic_DNA"/>
</dbReference>
<dbReference type="PROSITE" id="PS51737">
    <property type="entry name" value="RECOMBINASE_DNA_BIND"/>
    <property type="match status" value="1"/>
</dbReference>
<dbReference type="AlphaFoldDB" id="A0AAE3VF15"/>
<protein>
    <submittedName>
        <fullName evidence="3">Site-specific DNA recombinase</fullName>
    </submittedName>
</protein>
<dbReference type="Proteomes" id="UP001238163">
    <property type="component" value="Unassembled WGS sequence"/>
</dbReference>
<dbReference type="InterPro" id="IPR036162">
    <property type="entry name" value="Resolvase-like_N_sf"/>
</dbReference>
<dbReference type="GO" id="GO:0000150">
    <property type="term" value="F:DNA strand exchange activity"/>
    <property type="evidence" value="ECO:0007669"/>
    <property type="project" value="InterPro"/>
</dbReference>
<evidence type="ECO:0000259" key="1">
    <source>
        <dbReference type="PROSITE" id="PS51736"/>
    </source>
</evidence>
<organism evidence="3 4">
    <name type="scientific">Oligosphaera ethanolica</name>
    <dbReference type="NCBI Taxonomy" id="760260"/>
    <lineage>
        <taxon>Bacteria</taxon>
        <taxon>Pseudomonadati</taxon>
        <taxon>Lentisphaerota</taxon>
        <taxon>Oligosphaeria</taxon>
        <taxon>Oligosphaerales</taxon>
        <taxon>Oligosphaeraceae</taxon>
        <taxon>Oligosphaera</taxon>
    </lineage>
</organism>
<accession>A0AAE3VF15</accession>
<dbReference type="InterPro" id="IPR025827">
    <property type="entry name" value="Zn_ribbon_recom_dom"/>
</dbReference>
<evidence type="ECO:0000259" key="2">
    <source>
        <dbReference type="PROSITE" id="PS51737"/>
    </source>
</evidence>
<dbReference type="PANTHER" id="PTHR30461:SF23">
    <property type="entry name" value="DNA RECOMBINASE-RELATED"/>
    <property type="match status" value="1"/>
</dbReference>
<dbReference type="SUPFAM" id="SSF53041">
    <property type="entry name" value="Resolvase-like"/>
    <property type="match status" value="1"/>
</dbReference>
<name>A0AAE3VF15_9BACT</name>
<feature type="domain" description="Recombinase" evidence="2">
    <location>
        <begin position="77"/>
        <end position="181"/>
    </location>
</feature>
<evidence type="ECO:0000313" key="4">
    <source>
        <dbReference type="Proteomes" id="UP001238163"/>
    </source>
</evidence>
<dbReference type="PROSITE" id="PS51736">
    <property type="entry name" value="RECOMBINASES_3"/>
    <property type="match status" value="1"/>
</dbReference>
<keyword evidence="4" id="KW-1185">Reference proteome</keyword>
<dbReference type="InterPro" id="IPR050639">
    <property type="entry name" value="SSR_resolvase"/>
</dbReference>
<feature type="domain" description="Resolvase/invertase-type recombinase catalytic" evidence="1">
    <location>
        <begin position="1"/>
        <end position="69"/>
    </location>
</feature>
<dbReference type="Pfam" id="PF00239">
    <property type="entry name" value="Resolvase"/>
    <property type="match status" value="1"/>
</dbReference>
<reference evidence="3" key="1">
    <citation type="submission" date="2023-07" db="EMBL/GenBank/DDBJ databases">
        <title>Genomic Encyclopedia of Type Strains, Phase IV (KMG-IV): sequencing the most valuable type-strain genomes for metagenomic binning, comparative biology and taxonomic classification.</title>
        <authorList>
            <person name="Goeker M."/>
        </authorList>
    </citation>
    <scope>NUCLEOTIDE SEQUENCE</scope>
    <source>
        <strain evidence="3">DSM 24202</strain>
    </source>
</reference>
<dbReference type="Pfam" id="PF13408">
    <property type="entry name" value="Zn_ribbon_recom"/>
    <property type="match status" value="1"/>
</dbReference>
<dbReference type="InterPro" id="IPR038109">
    <property type="entry name" value="DNA_bind_recomb_sf"/>
</dbReference>
<dbReference type="InterPro" id="IPR011109">
    <property type="entry name" value="DNA_bind_recombinase_dom"/>
</dbReference>
<comment type="caution">
    <text evidence="3">The sequence shown here is derived from an EMBL/GenBank/DDBJ whole genome shotgun (WGS) entry which is preliminary data.</text>
</comment>
<dbReference type="Pfam" id="PF07508">
    <property type="entry name" value="Recombinase"/>
    <property type="match status" value="1"/>
</dbReference>
<dbReference type="PANTHER" id="PTHR30461">
    <property type="entry name" value="DNA-INVERTASE FROM LAMBDOID PROPHAGE"/>
    <property type="match status" value="1"/>
</dbReference>
<evidence type="ECO:0000313" key="3">
    <source>
        <dbReference type="EMBL" id="MDQ0289103.1"/>
    </source>
</evidence>
<dbReference type="Gene3D" id="3.40.50.1390">
    <property type="entry name" value="Resolvase, N-terminal catalytic domain"/>
    <property type="match status" value="1"/>
</dbReference>
<dbReference type="GO" id="GO:0003677">
    <property type="term" value="F:DNA binding"/>
    <property type="evidence" value="ECO:0007669"/>
    <property type="project" value="InterPro"/>
</dbReference>
<gene>
    <name evidence="3" type="ORF">J3R75_001210</name>
</gene>
<dbReference type="Gene3D" id="3.90.1750.20">
    <property type="entry name" value="Putative Large Serine Recombinase, Chain B, Domain 2"/>
    <property type="match status" value="1"/>
</dbReference>